<dbReference type="Proteomes" id="UP000198658">
    <property type="component" value="Unassembled WGS sequence"/>
</dbReference>
<organism evidence="1 2">
    <name type="scientific">Microbulbifer marinus</name>
    <dbReference type="NCBI Taxonomy" id="658218"/>
    <lineage>
        <taxon>Bacteria</taxon>
        <taxon>Pseudomonadati</taxon>
        <taxon>Pseudomonadota</taxon>
        <taxon>Gammaproteobacteria</taxon>
        <taxon>Cellvibrionales</taxon>
        <taxon>Microbulbiferaceae</taxon>
        <taxon>Microbulbifer</taxon>
    </lineage>
</organism>
<accession>A0A1H3Z5P6</accession>
<dbReference type="RefSeq" id="WP_139304863.1">
    <property type="nucleotide sequence ID" value="NZ_FNQO01000002.1"/>
</dbReference>
<dbReference type="EMBL" id="FNQO01000002">
    <property type="protein sequence ID" value="SEA18724.1"/>
    <property type="molecule type" value="Genomic_DNA"/>
</dbReference>
<reference evidence="2" key="1">
    <citation type="submission" date="2016-10" db="EMBL/GenBank/DDBJ databases">
        <authorList>
            <person name="Varghese N."/>
            <person name="Submissions S."/>
        </authorList>
    </citation>
    <scope>NUCLEOTIDE SEQUENCE [LARGE SCALE GENOMIC DNA]</scope>
    <source>
        <strain evidence="2">CGMCC 1.10657</strain>
    </source>
</reference>
<dbReference type="STRING" id="658218.SAMN05216562_2192"/>
<sequence>MSDDYLLMQQCIDRAVTLERHRGHFRRAARRVLPRLHRSIDLPQQDGAHYLTCFVIRYIQCVPEWMWQVEQLCGVAGLDFSPVREVIGHSFATPPERHPDQVGLAALLDDAYLAHRALEEVNDQLQPACGMPLLPMDPMVANMVVRELLGEQFARELDDVCLRLGRHFDRLRLAPDSLVAMILCRQRLNETPGAWPDFARELNISLQPPVAEFATSTLH</sequence>
<evidence type="ECO:0000313" key="1">
    <source>
        <dbReference type="EMBL" id="SEA18724.1"/>
    </source>
</evidence>
<evidence type="ECO:0000313" key="2">
    <source>
        <dbReference type="Proteomes" id="UP000198658"/>
    </source>
</evidence>
<name>A0A1H3Z5P6_9GAMM</name>
<dbReference type="OrthoDB" id="5731249at2"/>
<protein>
    <submittedName>
        <fullName evidence="1">Uncharacterized protein</fullName>
    </submittedName>
</protein>
<gene>
    <name evidence="1" type="ORF">SAMN05216562_2192</name>
</gene>
<proteinExistence type="predicted"/>
<keyword evidence="2" id="KW-1185">Reference proteome</keyword>
<dbReference type="AlphaFoldDB" id="A0A1H3Z5P6"/>